<evidence type="ECO:0000313" key="14">
    <source>
        <dbReference type="Proteomes" id="UP001257948"/>
    </source>
</evidence>
<dbReference type="PANTHER" id="PTHR43221:SF2">
    <property type="entry name" value="PROTEASE HTPX HOMOLOG"/>
    <property type="match status" value="1"/>
</dbReference>
<evidence type="ECO:0000313" key="13">
    <source>
        <dbReference type="EMBL" id="MDT7846671.1"/>
    </source>
</evidence>
<dbReference type="CDD" id="cd07328">
    <property type="entry name" value="M48_Ste24p_like"/>
    <property type="match status" value="1"/>
</dbReference>
<feature type="domain" description="Peptidase M48" evidence="12">
    <location>
        <begin position="75"/>
        <end position="295"/>
    </location>
</feature>
<evidence type="ECO:0000259" key="12">
    <source>
        <dbReference type="Pfam" id="PF01435"/>
    </source>
</evidence>
<dbReference type="PANTHER" id="PTHR43221">
    <property type="entry name" value="PROTEASE HTPX"/>
    <property type="match status" value="1"/>
</dbReference>
<keyword evidence="2" id="KW-1003">Cell membrane</keyword>
<keyword evidence="3" id="KW-0645">Protease</keyword>
<keyword evidence="8 11" id="KW-1133">Transmembrane helix</keyword>
<gene>
    <name evidence="13" type="ORF">RQC66_38735</name>
</gene>
<keyword evidence="6" id="KW-0378">Hydrolase</keyword>
<keyword evidence="7" id="KW-0862">Zinc</keyword>
<keyword evidence="14" id="KW-1185">Reference proteome</keyword>
<evidence type="ECO:0000256" key="1">
    <source>
        <dbReference type="ARBA" id="ARBA00001947"/>
    </source>
</evidence>
<dbReference type="EMBL" id="JAVTLL010000037">
    <property type="protein sequence ID" value="MDT7846671.1"/>
    <property type="molecule type" value="Genomic_DNA"/>
</dbReference>
<keyword evidence="4 11" id="KW-0812">Transmembrane</keyword>
<evidence type="ECO:0000256" key="8">
    <source>
        <dbReference type="ARBA" id="ARBA00022989"/>
    </source>
</evidence>
<comment type="cofactor">
    <cofactor evidence="1">
        <name>Zn(2+)</name>
        <dbReference type="ChEBI" id="CHEBI:29105"/>
    </cofactor>
</comment>
<evidence type="ECO:0000256" key="5">
    <source>
        <dbReference type="ARBA" id="ARBA00022723"/>
    </source>
</evidence>
<dbReference type="InterPro" id="IPR001915">
    <property type="entry name" value="Peptidase_M48"/>
</dbReference>
<accession>A0ABU3M6K7</accession>
<keyword evidence="10 11" id="KW-0472">Membrane</keyword>
<dbReference type="Pfam" id="PF01435">
    <property type="entry name" value="Peptidase_M48"/>
    <property type="match status" value="1"/>
</dbReference>
<dbReference type="Proteomes" id="UP001257948">
    <property type="component" value="Unassembled WGS sequence"/>
</dbReference>
<evidence type="ECO:0000256" key="2">
    <source>
        <dbReference type="ARBA" id="ARBA00022475"/>
    </source>
</evidence>
<evidence type="ECO:0000256" key="10">
    <source>
        <dbReference type="ARBA" id="ARBA00023136"/>
    </source>
</evidence>
<evidence type="ECO:0000256" key="11">
    <source>
        <dbReference type="SAM" id="Phobius"/>
    </source>
</evidence>
<dbReference type="Gene3D" id="3.30.2010.10">
    <property type="entry name" value="Metalloproteases ('zincins'), catalytic domain"/>
    <property type="match status" value="1"/>
</dbReference>
<keyword evidence="5" id="KW-0479">Metal-binding</keyword>
<protein>
    <submittedName>
        <fullName evidence="13">M48 family metallopeptidase</fullName>
    </submittedName>
</protein>
<evidence type="ECO:0000256" key="7">
    <source>
        <dbReference type="ARBA" id="ARBA00022833"/>
    </source>
</evidence>
<proteinExistence type="predicted"/>
<evidence type="ECO:0000256" key="4">
    <source>
        <dbReference type="ARBA" id="ARBA00022692"/>
    </source>
</evidence>
<comment type="caution">
    <text evidence="13">The sequence shown here is derived from an EMBL/GenBank/DDBJ whole genome shotgun (WGS) entry which is preliminary data.</text>
</comment>
<dbReference type="InterPro" id="IPR050083">
    <property type="entry name" value="HtpX_protease"/>
</dbReference>
<organism evidence="13 14">
    <name type="scientific">Streptomyces justiciae</name>
    <dbReference type="NCBI Taxonomy" id="2780140"/>
    <lineage>
        <taxon>Bacteria</taxon>
        <taxon>Bacillati</taxon>
        <taxon>Actinomycetota</taxon>
        <taxon>Actinomycetes</taxon>
        <taxon>Kitasatosporales</taxon>
        <taxon>Streptomycetaceae</taxon>
        <taxon>Streptomyces</taxon>
    </lineage>
</organism>
<feature type="transmembrane region" description="Helical" evidence="11">
    <location>
        <begin position="46"/>
        <end position="65"/>
    </location>
</feature>
<keyword evidence="9" id="KW-0482">Metalloprotease</keyword>
<sequence>MNAQGAGPAREWSLITAMLALAVLPPLAVAVAVPLAAARWGTPGDALMPVVFVLIAVFGAVAAFHRLPGRAVRPRDEPELAALVRDVAERLGFREPLLVRVVPEVAASLHRAKVSGVRAYVLVLGLPLLRTLTADELAAVVAHELAHEQHVGHRRTTWLLRSRHLLEAWLAPRLRPLAPVATPLLRATQPRAWRTETDADADAARVTSTLATTTALERTALLDAVFNGLGRHWWSALAQNGTYPQDFYAALDTATQDPHVAVRAAGVAAEREAVDPYATADHPPITARLAALAETAPVAVRPYDEKPQAEATVTAAITPYGEKPLPLRTAGALERWCVEQLLVQHTAHKQRRRPRRGKAEQPRPVSLLALPGDRLRELLHAGGPAQLRSTKALEAALDAVAAGTWPRLARRVEPRIRQVPASVRRTFARDALADAMIPPVTEALRAAGWTHASRWRTSVLTAPDGTTLDVGDLLTAALDSGDPAPVRALLAQQEAAV</sequence>
<reference evidence="14" key="1">
    <citation type="submission" date="2023-07" db="EMBL/GenBank/DDBJ databases">
        <title>Draft genome sequence of the endophytic actinobacterium Streptomyces justiciae WPN32, a potential antibiotic producer.</title>
        <authorList>
            <person name="Yasawong M."/>
            <person name="Pana W."/>
            <person name="Ganta P."/>
            <person name="Santapan N."/>
            <person name="Songngamsuk T."/>
            <person name="Phatcharaharikarn M."/>
            <person name="Kerdtoob S."/>
            <person name="Nantapong N."/>
        </authorList>
    </citation>
    <scope>NUCLEOTIDE SEQUENCE [LARGE SCALE GENOMIC DNA]</scope>
    <source>
        <strain evidence="14">WPN32</strain>
    </source>
</reference>
<evidence type="ECO:0000256" key="6">
    <source>
        <dbReference type="ARBA" id="ARBA00022801"/>
    </source>
</evidence>
<evidence type="ECO:0000256" key="9">
    <source>
        <dbReference type="ARBA" id="ARBA00023049"/>
    </source>
</evidence>
<evidence type="ECO:0000256" key="3">
    <source>
        <dbReference type="ARBA" id="ARBA00022670"/>
    </source>
</evidence>
<dbReference type="RefSeq" id="WP_314206947.1">
    <property type="nucleotide sequence ID" value="NZ_JAVTLL010000037.1"/>
</dbReference>
<name>A0ABU3M6K7_9ACTN</name>